<evidence type="ECO:0000259" key="3">
    <source>
        <dbReference type="Pfam" id="PF05229"/>
    </source>
</evidence>
<dbReference type="PANTHER" id="PTHR37089">
    <property type="entry name" value="PROTEIN U-RELATED"/>
    <property type="match status" value="1"/>
</dbReference>
<dbReference type="Pfam" id="PF05229">
    <property type="entry name" value="SCPU"/>
    <property type="match status" value="2"/>
</dbReference>
<dbReference type="PANTHER" id="PTHR37089:SF1">
    <property type="entry name" value="MEMBRANE PROTEIN"/>
    <property type="match status" value="1"/>
</dbReference>
<protein>
    <recommendedName>
        <fullName evidence="3">Spore coat protein U/FanG domain-containing protein</fullName>
    </recommendedName>
</protein>
<keyword evidence="5" id="KW-1185">Reference proteome</keyword>
<dbReference type="OrthoDB" id="8901110at2"/>
<organism evidence="4 5">
    <name type="scientific">Sphingopyxis witflariensis</name>
    <dbReference type="NCBI Taxonomy" id="173675"/>
    <lineage>
        <taxon>Bacteria</taxon>
        <taxon>Pseudomonadati</taxon>
        <taxon>Pseudomonadota</taxon>
        <taxon>Alphaproteobacteria</taxon>
        <taxon>Sphingomonadales</taxon>
        <taxon>Sphingomonadaceae</taxon>
        <taxon>Sphingopyxis</taxon>
    </lineage>
</organism>
<feature type="domain" description="Spore coat protein U/FanG" evidence="3">
    <location>
        <begin position="22"/>
        <end position="149"/>
    </location>
</feature>
<dbReference type="InterPro" id="IPR007893">
    <property type="entry name" value="Spore_coat_U/FanG"/>
</dbReference>
<keyword evidence="2" id="KW-0732">Signal</keyword>
<evidence type="ECO:0000313" key="4">
    <source>
        <dbReference type="EMBL" id="OWQ98190.1"/>
    </source>
</evidence>
<dbReference type="RefSeq" id="WP_088471961.1">
    <property type="nucleotide sequence ID" value="NZ_NISJ01000003.1"/>
</dbReference>
<sequence length="332" mass="34372">MPTLTRLICALSALIAATLMPSAASAACTTATASTSLGSASSYAVGTTQQQGSGSAGLQCDILLAALTAHYIALRVDASTFLLTGPTGQTIAYTASLTSGGTPLTVGNFQNLSSTSLVSLFAGTNNSIPIYFRTTATAGLHAGTYSGFLDMRWYHSVCSLGVLACLAYSNSPGLVRPLLTPPTNWGSGVAVRVNVELIVEKDCVITAPNAGFGSAPLAGSFNPITRTILIRCSAGASYTVGLDDGDYPDNGVRRMHSSGNYLRYEIYKSTTSPDRWGSVGSARRSSGDADTNPNIHDSVTTQGFGYRAAILPGQVTPPPGLYTDTILIDVAF</sequence>
<dbReference type="AlphaFoldDB" id="A0A246JYK3"/>
<proteinExistence type="predicted"/>
<feature type="domain" description="Spore coat protein U/FanG" evidence="3">
    <location>
        <begin position="192"/>
        <end position="328"/>
    </location>
</feature>
<evidence type="ECO:0000313" key="5">
    <source>
        <dbReference type="Proteomes" id="UP000197097"/>
    </source>
</evidence>
<name>A0A246JYK3_9SPHN</name>
<dbReference type="InterPro" id="IPR053167">
    <property type="entry name" value="Spore_coat_component"/>
</dbReference>
<dbReference type="SMART" id="SM00972">
    <property type="entry name" value="SCPU"/>
    <property type="match status" value="2"/>
</dbReference>
<feature type="region of interest" description="Disordered" evidence="1">
    <location>
        <begin position="274"/>
        <end position="294"/>
    </location>
</feature>
<dbReference type="Proteomes" id="UP000197097">
    <property type="component" value="Unassembled WGS sequence"/>
</dbReference>
<feature type="signal peptide" evidence="2">
    <location>
        <begin position="1"/>
        <end position="26"/>
    </location>
</feature>
<reference evidence="4 5" key="1">
    <citation type="journal article" date="2002" name="Int. J. Syst. Evol. Microbiol.">
        <title>Sphingopyxis witflariensis sp. nov., isolated from activated sludge.</title>
        <authorList>
            <person name="Kampfer P."/>
            <person name="Witzenberger R."/>
            <person name="Denner E.B."/>
            <person name="Busse H.J."/>
            <person name="Neef A."/>
        </authorList>
    </citation>
    <scope>NUCLEOTIDE SEQUENCE [LARGE SCALE GENOMIC DNA]</scope>
    <source>
        <strain evidence="4 5">DSM 14551</strain>
    </source>
</reference>
<evidence type="ECO:0000256" key="1">
    <source>
        <dbReference type="SAM" id="MobiDB-lite"/>
    </source>
</evidence>
<gene>
    <name evidence="4" type="ORF">CDQ91_06615</name>
</gene>
<accession>A0A246JYK3</accession>
<comment type="caution">
    <text evidence="4">The sequence shown here is derived from an EMBL/GenBank/DDBJ whole genome shotgun (WGS) entry which is preliminary data.</text>
</comment>
<feature type="chain" id="PRO_5012806250" description="Spore coat protein U/FanG domain-containing protein" evidence="2">
    <location>
        <begin position="27"/>
        <end position="332"/>
    </location>
</feature>
<evidence type="ECO:0000256" key="2">
    <source>
        <dbReference type="SAM" id="SignalP"/>
    </source>
</evidence>
<dbReference type="PROSITE" id="PS51257">
    <property type="entry name" value="PROKAR_LIPOPROTEIN"/>
    <property type="match status" value="1"/>
</dbReference>
<dbReference type="EMBL" id="NISJ01000003">
    <property type="protein sequence ID" value="OWQ98190.1"/>
    <property type="molecule type" value="Genomic_DNA"/>
</dbReference>